<name>A0A4C1YTI5_EUMVA</name>
<evidence type="ECO:0000313" key="3">
    <source>
        <dbReference type="Proteomes" id="UP000299102"/>
    </source>
</evidence>
<dbReference type="EMBL" id="BGZK01001360">
    <property type="protein sequence ID" value="GBP78184.1"/>
    <property type="molecule type" value="Genomic_DNA"/>
</dbReference>
<dbReference type="AlphaFoldDB" id="A0A4C1YTI5"/>
<keyword evidence="3" id="KW-1185">Reference proteome</keyword>
<accession>A0A4C1YTI5</accession>
<evidence type="ECO:0000256" key="1">
    <source>
        <dbReference type="SAM" id="MobiDB-lite"/>
    </source>
</evidence>
<reference evidence="2 3" key="1">
    <citation type="journal article" date="2019" name="Commun. Biol.">
        <title>The bagworm genome reveals a unique fibroin gene that provides high tensile strength.</title>
        <authorList>
            <person name="Kono N."/>
            <person name="Nakamura H."/>
            <person name="Ohtoshi R."/>
            <person name="Tomita M."/>
            <person name="Numata K."/>
            <person name="Arakawa K."/>
        </authorList>
    </citation>
    <scope>NUCLEOTIDE SEQUENCE [LARGE SCALE GENOMIC DNA]</scope>
</reference>
<protein>
    <submittedName>
        <fullName evidence="2">Uncharacterized protein</fullName>
    </submittedName>
</protein>
<comment type="caution">
    <text evidence="2">The sequence shown here is derived from an EMBL/GenBank/DDBJ whole genome shotgun (WGS) entry which is preliminary data.</text>
</comment>
<evidence type="ECO:0000313" key="2">
    <source>
        <dbReference type="EMBL" id="GBP78184.1"/>
    </source>
</evidence>
<sequence length="196" mass="22478">MRVEVTQQALCRAFGRAVTRHRVNAADDEKNRHVAAPPRMRVPRGYTATPTADTTHRKPRAVFDSQGVVEFGCAAPRPPRSRRRRGSRADESEKEGHGRSVTVFRSAFPLVFCYRADYRRTPARHRTGVIRLKSPVIVCSPRVVIFRDRSKEVARDQERAFARWSIALLTADYSDRCTSPYTRSFYMNFTVKTEFA</sequence>
<feature type="region of interest" description="Disordered" evidence="1">
    <location>
        <begin position="72"/>
        <end position="98"/>
    </location>
</feature>
<organism evidence="2 3">
    <name type="scientific">Eumeta variegata</name>
    <name type="common">Bagworm moth</name>
    <name type="synonym">Eumeta japonica</name>
    <dbReference type="NCBI Taxonomy" id="151549"/>
    <lineage>
        <taxon>Eukaryota</taxon>
        <taxon>Metazoa</taxon>
        <taxon>Ecdysozoa</taxon>
        <taxon>Arthropoda</taxon>
        <taxon>Hexapoda</taxon>
        <taxon>Insecta</taxon>
        <taxon>Pterygota</taxon>
        <taxon>Neoptera</taxon>
        <taxon>Endopterygota</taxon>
        <taxon>Lepidoptera</taxon>
        <taxon>Glossata</taxon>
        <taxon>Ditrysia</taxon>
        <taxon>Tineoidea</taxon>
        <taxon>Psychidae</taxon>
        <taxon>Oiketicinae</taxon>
        <taxon>Eumeta</taxon>
    </lineage>
</organism>
<gene>
    <name evidence="2" type="ORF">EVAR_50127_1</name>
</gene>
<dbReference type="Proteomes" id="UP000299102">
    <property type="component" value="Unassembled WGS sequence"/>
</dbReference>
<proteinExistence type="predicted"/>
<feature type="compositionally biased region" description="Basic and acidic residues" evidence="1">
    <location>
        <begin position="87"/>
        <end position="98"/>
    </location>
</feature>